<gene>
    <name evidence="1" type="ordered locus">DaAHT2_1828</name>
</gene>
<reference evidence="2" key="1">
    <citation type="submission" date="2010-02" db="EMBL/GenBank/DDBJ databases">
        <title>Complete sequence of Desulfurivibrio alkaliphilus AHT2.</title>
        <authorList>
            <consortium name="US DOE Joint Genome Institute"/>
            <person name="Pitluck S."/>
            <person name="Chertkov O."/>
            <person name="Detter J.C."/>
            <person name="Han C."/>
            <person name="Tapia R."/>
            <person name="Larimer F."/>
            <person name="Land M."/>
            <person name="Hauser L."/>
            <person name="Kyrpides N."/>
            <person name="Mikhailova N."/>
            <person name="Sorokin D.Y."/>
            <person name="Muyzer G."/>
            <person name="Woyke T."/>
        </authorList>
    </citation>
    <scope>NUCLEOTIDE SEQUENCE [LARGE SCALE GENOMIC DNA]</scope>
    <source>
        <strain evidence="2">DSM 19089 / UNIQEM U267 / AHT2</strain>
    </source>
</reference>
<dbReference type="EMBL" id="CP001940">
    <property type="protein sequence ID" value="ADH86510.1"/>
    <property type="molecule type" value="Genomic_DNA"/>
</dbReference>
<evidence type="ECO:0000313" key="2">
    <source>
        <dbReference type="Proteomes" id="UP000001508"/>
    </source>
</evidence>
<dbReference type="KEGG" id="dak:DaAHT2_1828"/>
<name>D6Z4N5_DESAT</name>
<dbReference type="STRING" id="589865.DaAHT2_1828"/>
<evidence type="ECO:0000313" key="1">
    <source>
        <dbReference type="EMBL" id="ADH86510.1"/>
    </source>
</evidence>
<proteinExistence type="predicted"/>
<dbReference type="InParanoid" id="D6Z4N5"/>
<accession>D6Z4N5</accession>
<protein>
    <submittedName>
        <fullName evidence="1">Uncharacterized protein</fullName>
    </submittedName>
</protein>
<dbReference type="AlphaFoldDB" id="D6Z4N5"/>
<dbReference type="HOGENOM" id="CLU_2952850_0_0_7"/>
<sequence length="59" mass="6668">MKTQGTFGNADLAKEIASQFGTTQETVKVKMRYTKEVRDFLNKIDEAHRKAAESELTFG</sequence>
<organism evidence="1 2">
    <name type="scientific">Desulfurivibrio alkaliphilus (strain DSM 19089 / UNIQEM U267 / AHT2)</name>
    <dbReference type="NCBI Taxonomy" id="589865"/>
    <lineage>
        <taxon>Bacteria</taxon>
        <taxon>Pseudomonadati</taxon>
        <taxon>Thermodesulfobacteriota</taxon>
        <taxon>Desulfobulbia</taxon>
        <taxon>Desulfobulbales</taxon>
        <taxon>Desulfobulbaceae</taxon>
        <taxon>Desulfurivibrio</taxon>
    </lineage>
</organism>
<dbReference type="Proteomes" id="UP000001508">
    <property type="component" value="Chromosome"/>
</dbReference>
<keyword evidence="2" id="KW-1185">Reference proteome</keyword>